<keyword evidence="1" id="KW-1133">Transmembrane helix</keyword>
<dbReference type="Gene3D" id="3.50.50.60">
    <property type="entry name" value="FAD/NAD(P)-binding domain"/>
    <property type="match status" value="1"/>
</dbReference>
<dbReference type="Pfam" id="PF01494">
    <property type="entry name" value="FAD_binding_3"/>
    <property type="match status" value="1"/>
</dbReference>
<organism evidence="3 4">
    <name type="scientific">Paenibacillus agaridevorans</name>
    <dbReference type="NCBI Taxonomy" id="171404"/>
    <lineage>
        <taxon>Bacteria</taxon>
        <taxon>Bacillati</taxon>
        <taxon>Bacillota</taxon>
        <taxon>Bacilli</taxon>
        <taxon>Bacillales</taxon>
        <taxon>Paenibacillaceae</taxon>
        <taxon>Paenibacillus</taxon>
    </lineage>
</organism>
<evidence type="ECO:0000256" key="1">
    <source>
        <dbReference type="SAM" id="Phobius"/>
    </source>
</evidence>
<keyword evidence="1" id="KW-0812">Transmembrane</keyword>
<protein>
    <submittedName>
        <fullName evidence="3">Monooxygenase</fullName>
    </submittedName>
</protein>
<sequence length="386" mass="41333">MSDRGTLDVAILGAGIAGSCMAILMARRGWKVALIDRRTFPRHKVCGEFLSPEAVDSLIALGLGDCLQSLGPAVIGRARLILGNGASIIAPLPGPAWGISRYRLDKALHEEARLAGAEVVTETAVTAVGLANDGYELRTRRGSEAAAISSRTVIGAWGGNGRVPDFPDAVRRRPAPCPYMGIKMHVSGIEMDGDLELYFFEGGYLGLSSAGQGIVNAAALFDQRAFRQSPSAVIGWLKEAEARHPSLARRMEEALPLEESQAAIAPVRLYDAPLAWNGIPLIGDACVTIPPLCGDGMSMAIRSAQLCSESADLFLRGEATREQWRRDYEGAIARHFRGPLRWGRLLQRTAGHPAFSMLAATAASRLPGVVRQVVKATRLGKMNMPS</sequence>
<keyword evidence="3" id="KW-0560">Oxidoreductase</keyword>
<dbReference type="InterPro" id="IPR036188">
    <property type="entry name" value="FAD/NAD-bd_sf"/>
</dbReference>
<dbReference type="GO" id="GO:0071949">
    <property type="term" value="F:FAD binding"/>
    <property type="evidence" value="ECO:0007669"/>
    <property type="project" value="InterPro"/>
</dbReference>
<feature type="domain" description="FAD-binding" evidence="2">
    <location>
        <begin position="7"/>
        <end position="322"/>
    </location>
</feature>
<evidence type="ECO:0000259" key="2">
    <source>
        <dbReference type="Pfam" id="PF01494"/>
    </source>
</evidence>
<dbReference type="PANTHER" id="PTHR42685:SF22">
    <property type="entry name" value="CONDITIONED MEDIUM FACTOR RECEPTOR 1"/>
    <property type="match status" value="1"/>
</dbReference>
<gene>
    <name evidence="3" type="ORF">PAT3040_04190</name>
</gene>
<keyword evidence="3" id="KW-0503">Monooxygenase</keyword>
<comment type="caution">
    <text evidence="3">The sequence shown here is derived from an EMBL/GenBank/DDBJ whole genome shotgun (WGS) entry which is preliminary data.</text>
</comment>
<dbReference type="AlphaFoldDB" id="A0A2R5EWV5"/>
<dbReference type="RefSeq" id="WP_181376756.1">
    <property type="nucleotide sequence ID" value="NZ_BDQX01000240.1"/>
</dbReference>
<dbReference type="EMBL" id="BDQX01000240">
    <property type="protein sequence ID" value="GBG09538.1"/>
    <property type="molecule type" value="Genomic_DNA"/>
</dbReference>
<keyword evidence="4" id="KW-1185">Reference proteome</keyword>
<evidence type="ECO:0000313" key="4">
    <source>
        <dbReference type="Proteomes" id="UP000245202"/>
    </source>
</evidence>
<dbReference type="InterPro" id="IPR002938">
    <property type="entry name" value="FAD-bd"/>
</dbReference>
<proteinExistence type="predicted"/>
<keyword evidence="1" id="KW-0472">Membrane</keyword>
<dbReference type="PROSITE" id="PS51257">
    <property type="entry name" value="PROKAR_LIPOPROTEIN"/>
    <property type="match status" value="1"/>
</dbReference>
<evidence type="ECO:0000313" key="3">
    <source>
        <dbReference type="EMBL" id="GBG09538.1"/>
    </source>
</evidence>
<feature type="transmembrane region" description="Helical" evidence="1">
    <location>
        <begin position="6"/>
        <end position="26"/>
    </location>
</feature>
<dbReference type="SUPFAM" id="SSF51905">
    <property type="entry name" value="FAD/NAD(P)-binding domain"/>
    <property type="match status" value="1"/>
</dbReference>
<reference evidence="3 4" key="1">
    <citation type="submission" date="2017-08" db="EMBL/GenBank/DDBJ databases">
        <title>Substantial Increase in Enzyme Production by Combined Drug-Resistance Mutations in Paenibacillus agaridevorans.</title>
        <authorList>
            <person name="Tanaka Y."/>
            <person name="Funane K."/>
            <person name="Hosaka T."/>
            <person name="Shiwa Y."/>
            <person name="Fujita N."/>
            <person name="Miyazaki T."/>
            <person name="Yoshikawa H."/>
            <person name="Murakami K."/>
            <person name="Kasahara K."/>
            <person name="Inaoka T."/>
            <person name="Hiraga Y."/>
            <person name="Ochi K."/>
        </authorList>
    </citation>
    <scope>NUCLEOTIDE SEQUENCE [LARGE SCALE GENOMIC DNA]</scope>
    <source>
        <strain evidence="3 4">T-3040</strain>
    </source>
</reference>
<dbReference type="InterPro" id="IPR050407">
    <property type="entry name" value="Geranylgeranyl_reductase"/>
</dbReference>
<name>A0A2R5EWV5_9BACL</name>
<dbReference type="Proteomes" id="UP000245202">
    <property type="component" value="Unassembled WGS sequence"/>
</dbReference>
<dbReference type="GO" id="GO:0004497">
    <property type="term" value="F:monooxygenase activity"/>
    <property type="evidence" value="ECO:0007669"/>
    <property type="project" value="UniProtKB-KW"/>
</dbReference>
<dbReference type="PRINTS" id="PR00420">
    <property type="entry name" value="RNGMNOXGNASE"/>
</dbReference>
<dbReference type="PANTHER" id="PTHR42685">
    <property type="entry name" value="GERANYLGERANYL DIPHOSPHATE REDUCTASE"/>
    <property type="match status" value="1"/>
</dbReference>
<accession>A0A2R5EWV5</accession>